<dbReference type="InterPro" id="IPR051674">
    <property type="entry name" value="Malate_Decarboxylase"/>
</dbReference>
<dbReference type="InterPro" id="IPR045865">
    <property type="entry name" value="ACT-like_dom_sf"/>
</dbReference>
<keyword evidence="1" id="KW-0560">Oxidoreductase</keyword>
<dbReference type="GO" id="GO:0004470">
    <property type="term" value="F:malic enzyme activity"/>
    <property type="evidence" value="ECO:0007669"/>
    <property type="project" value="InterPro"/>
</dbReference>
<dbReference type="Gene3D" id="3.30.70.260">
    <property type="match status" value="1"/>
</dbReference>
<sequence length="504" mass="53789">MVLWRDSTTLKVGAFKVVESKRIASLQPLKLSAMASRPSPSYSLTLRVEYSNRLGMLGRITSLIGERGGDIGAIDIVQSTKGAMTRDITFSAANVDHGKQIIEAVRDLGEVDIVQVSDRTFLLHLGGKLEITPKVPVKTRDDISMIYTPGVARIVEKIVENADDAFNLTIKKNTVAVITDGSEVLGMGAAGPQAALPVMEAKAILFKEFAGVDAFPLPLDVETDEEFVAAVRAIAPAFGAIHIEDIAAPRCFRLEKMLTEALDIPVFHNDQHGTAIVALAGLINALKIIGKSAQSLRVVINGAEAAGVATAKLLIAFGVRDIILCDERGILSADQDDETLLEMAQNTNPRKVSGGIVEALVGADALMGFGHRTVLEPSAIEAMNVNPIVFAMANPNPEIEPSRIAEIARVIATGKSDFPNQINNMLCFPGFFRGLLDARATKVNDEMKLAAAHAIAGVIGPEELHEDYLIPSVFNRRVANAVARAVAKAAQDSGAARKALRPSL</sequence>
<evidence type="ECO:0000256" key="1">
    <source>
        <dbReference type="ARBA" id="ARBA00023002"/>
    </source>
</evidence>
<dbReference type="InterPro" id="IPR037062">
    <property type="entry name" value="Malic_N_dom_sf"/>
</dbReference>
<dbReference type="Pfam" id="PF00390">
    <property type="entry name" value="malic"/>
    <property type="match status" value="1"/>
</dbReference>
<evidence type="ECO:0000256" key="2">
    <source>
        <dbReference type="ARBA" id="ARBA00029440"/>
    </source>
</evidence>
<dbReference type="SUPFAM" id="SSF53223">
    <property type="entry name" value="Aminoacid dehydrogenase-like, N-terminal domain"/>
    <property type="match status" value="1"/>
</dbReference>
<dbReference type="InterPro" id="IPR012301">
    <property type="entry name" value="Malic_N_dom"/>
</dbReference>
<evidence type="ECO:0000313" key="4">
    <source>
        <dbReference type="EMBL" id="PQV65233.1"/>
    </source>
</evidence>
<protein>
    <submittedName>
        <fullName evidence="4">Malate dehydrogenase (Oxaloacetate-decarboxylating)</fullName>
    </submittedName>
</protein>
<dbReference type="GO" id="GO:0051287">
    <property type="term" value="F:NAD binding"/>
    <property type="evidence" value="ECO:0007669"/>
    <property type="project" value="InterPro"/>
</dbReference>
<dbReference type="SUPFAM" id="SSF51735">
    <property type="entry name" value="NAD(P)-binding Rossmann-fold domains"/>
    <property type="match status" value="1"/>
</dbReference>
<dbReference type="AlphaFoldDB" id="A0A2S8SWR1"/>
<dbReference type="Pfam" id="PF03949">
    <property type="entry name" value="Malic_M"/>
    <property type="match status" value="1"/>
</dbReference>
<name>A0A2S8SWR1_9BACT</name>
<dbReference type="InterPro" id="IPR012302">
    <property type="entry name" value="Malic_NAD-bd"/>
</dbReference>
<dbReference type="InParanoid" id="A0A2S8SWR1"/>
<proteinExistence type="predicted"/>
<dbReference type="SUPFAM" id="SSF55021">
    <property type="entry name" value="ACT-like"/>
    <property type="match status" value="1"/>
</dbReference>
<dbReference type="Proteomes" id="UP000237684">
    <property type="component" value="Unassembled WGS sequence"/>
</dbReference>
<dbReference type="GO" id="GO:0016616">
    <property type="term" value="F:oxidoreductase activity, acting on the CH-OH group of donors, NAD or NADP as acceptor"/>
    <property type="evidence" value="ECO:0007669"/>
    <property type="project" value="InterPro"/>
</dbReference>
<dbReference type="Gene3D" id="3.40.50.10380">
    <property type="entry name" value="Malic enzyme, N-terminal domain"/>
    <property type="match status" value="1"/>
</dbReference>
<dbReference type="CDD" id="cd05311">
    <property type="entry name" value="NAD_bind_2_malic_enz"/>
    <property type="match status" value="1"/>
</dbReference>
<keyword evidence="5" id="KW-1185">Reference proteome</keyword>
<evidence type="ECO:0000313" key="5">
    <source>
        <dbReference type="Proteomes" id="UP000237684"/>
    </source>
</evidence>
<dbReference type="PANTHER" id="PTHR43237">
    <property type="entry name" value="NADP-DEPENDENT MALIC ENZYME"/>
    <property type="match status" value="1"/>
</dbReference>
<dbReference type="Pfam" id="PF13291">
    <property type="entry name" value="ACT_4"/>
    <property type="match status" value="1"/>
</dbReference>
<dbReference type="EMBL" id="NIGF01000002">
    <property type="protein sequence ID" value="PQV65233.1"/>
    <property type="molecule type" value="Genomic_DNA"/>
</dbReference>
<gene>
    <name evidence="4" type="ORF">B1R32_102242</name>
</gene>
<dbReference type="InterPro" id="IPR045213">
    <property type="entry name" value="Malic_NAD-bd_bact_type"/>
</dbReference>
<accession>A0A2S8SWR1</accession>
<dbReference type="FunCoup" id="A0A2S8SWR1">
    <property type="interactions" value="228"/>
</dbReference>
<dbReference type="SMART" id="SM01274">
    <property type="entry name" value="malic"/>
    <property type="match status" value="1"/>
</dbReference>
<comment type="pathway">
    <text evidence="2">Amino-acid biosynthesis.</text>
</comment>
<organism evidence="4 5">
    <name type="scientific">Abditibacterium utsteinense</name>
    <dbReference type="NCBI Taxonomy" id="1960156"/>
    <lineage>
        <taxon>Bacteria</taxon>
        <taxon>Pseudomonadati</taxon>
        <taxon>Abditibacteriota</taxon>
        <taxon>Abditibacteriia</taxon>
        <taxon>Abditibacteriales</taxon>
        <taxon>Abditibacteriaceae</taxon>
        <taxon>Abditibacterium</taxon>
    </lineage>
</organism>
<dbReference type="InterPro" id="IPR036291">
    <property type="entry name" value="NAD(P)-bd_dom_sf"/>
</dbReference>
<feature type="domain" description="ACT" evidence="3">
    <location>
        <begin position="45"/>
        <end position="119"/>
    </location>
</feature>
<reference evidence="4 5" key="1">
    <citation type="journal article" date="2018" name="Syst. Appl. Microbiol.">
        <title>Abditibacterium utsteinense sp. nov., the first cultivated member of candidate phylum FBP, isolated from ice-free Antarctic soil samples.</title>
        <authorList>
            <person name="Tahon G."/>
            <person name="Tytgat B."/>
            <person name="Lebbe L."/>
            <person name="Carlier A."/>
            <person name="Willems A."/>
        </authorList>
    </citation>
    <scope>NUCLEOTIDE SEQUENCE [LARGE SCALE GENOMIC DNA]</scope>
    <source>
        <strain evidence="4 5">LMG 29911</strain>
    </source>
</reference>
<dbReference type="SMART" id="SM00919">
    <property type="entry name" value="Malic_M"/>
    <property type="match status" value="1"/>
</dbReference>
<dbReference type="InterPro" id="IPR002912">
    <property type="entry name" value="ACT_dom"/>
</dbReference>
<dbReference type="PANTHER" id="PTHR43237:SF4">
    <property type="entry name" value="NADP-DEPENDENT MALIC ENZYME"/>
    <property type="match status" value="1"/>
</dbReference>
<dbReference type="Gene3D" id="3.40.50.720">
    <property type="entry name" value="NAD(P)-binding Rossmann-like Domain"/>
    <property type="match status" value="1"/>
</dbReference>
<dbReference type="PROSITE" id="PS51671">
    <property type="entry name" value="ACT"/>
    <property type="match status" value="1"/>
</dbReference>
<comment type="caution">
    <text evidence="4">The sequence shown here is derived from an EMBL/GenBank/DDBJ whole genome shotgun (WGS) entry which is preliminary data.</text>
</comment>
<dbReference type="InterPro" id="IPR046346">
    <property type="entry name" value="Aminoacid_DH-like_N_sf"/>
</dbReference>
<evidence type="ECO:0000259" key="3">
    <source>
        <dbReference type="PROSITE" id="PS51671"/>
    </source>
</evidence>